<dbReference type="PANTHER" id="PTHR37938:SF1">
    <property type="entry name" value="BLL0215 PROTEIN"/>
    <property type="match status" value="1"/>
</dbReference>
<evidence type="ECO:0000313" key="3">
    <source>
        <dbReference type="EMBL" id="GIH12653.1"/>
    </source>
</evidence>
<protein>
    <submittedName>
        <fullName evidence="3">Membrane protein</fullName>
    </submittedName>
</protein>
<keyword evidence="1" id="KW-1133">Transmembrane helix</keyword>
<feature type="domain" description="YdbS-like PH" evidence="2">
    <location>
        <begin position="79"/>
        <end position="154"/>
    </location>
</feature>
<keyword evidence="1" id="KW-0472">Membrane</keyword>
<organism evidence="3 4">
    <name type="scientific">Rugosimonospora africana</name>
    <dbReference type="NCBI Taxonomy" id="556532"/>
    <lineage>
        <taxon>Bacteria</taxon>
        <taxon>Bacillati</taxon>
        <taxon>Actinomycetota</taxon>
        <taxon>Actinomycetes</taxon>
        <taxon>Micromonosporales</taxon>
        <taxon>Micromonosporaceae</taxon>
        <taxon>Rugosimonospora</taxon>
    </lineage>
</organism>
<comment type="caution">
    <text evidence="3">The sequence shown here is derived from an EMBL/GenBank/DDBJ whole genome shotgun (WGS) entry which is preliminary data.</text>
</comment>
<evidence type="ECO:0000259" key="2">
    <source>
        <dbReference type="Pfam" id="PF03703"/>
    </source>
</evidence>
<feature type="transmembrane region" description="Helical" evidence="1">
    <location>
        <begin position="30"/>
        <end position="47"/>
    </location>
</feature>
<dbReference type="PANTHER" id="PTHR37938">
    <property type="entry name" value="BLL0215 PROTEIN"/>
    <property type="match status" value="1"/>
</dbReference>
<name>A0A8J3QN76_9ACTN</name>
<evidence type="ECO:0000256" key="1">
    <source>
        <dbReference type="SAM" id="Phobius"/>
    </source>
</evidence>
<keyword evidence="4" id="KW-1185">Reference proteome</keyword>
<feature type="transmembrane region" description="Helical" evidence="1">
    <location>
        <begin position="53"/>
        <end position="74"/>
    </location>
</feature>
<dbReference type="Pfam" id="PF03703">
    <property type="entry name" value="bPH_2"/>
    <property type="match status" value="1"/>
</dbReference>
<accession>A0A8J3QN76</accession>
<proteinExistence type="predicted"/>
<dbReference type="Proteomes" id="UP000642748">
    <property type="component" value="Unassembled WGS sequence"/>
</dbReference>
<dbReference type="InterPro" id="IPR005182">
    <property type="entry name" value="YdbS-like_PH"/>
</dbReference>
<dbReference type="EMBL" id="BONZ01000009">
    <property type="protein sequence ID" value="GIH12653.1"/>
    <property type="molecule type" value="Genomic_DNA"/>
</dbReference>
<evidence type="ECO:0000313" key="4">
    <source>
        <dbReference type="Proteomes" id="UP000642748"/>
    </source>
</evidence>
<reference evidence="3" key="1">
    <citation type="submission" date="2021-01" db="EMBL/GenBank/DDBJ databases">
        <title>Whole genome shotgun sequence of Rugosimonospora africana NBRC 104875.</title>
        <authorList>
            <person name="Komaki H."/>
            <person name="Tamura T."/>
        </authorList>
    </citation>
    <scope>NUCLEOTIDE SEQUENCE</scope>
    <source>
        <strain evidence="3">NBRC 104875</strain>
    </source>
</reference>
<keyword evidence="1" id="KW-0812">Transmembrane</keyword>
<gene>
    <name evidence="3" type="ORF">Raf01_08250</name>
</gene>
<sequence>MVGFPESVLTKDERVEVHLHPHWKAMVRPVLVLVVVIVGIGAAWFLLPDKSWSNIALIVLGVIGLILVCWLTIWPWMKWRTTHYVFTNERVIMREGVFSRDGRDIPLGRVNDVSFHHTFFERMLGCGTLTIESAGERGQVVLTDIPHVEKIQSELYELVEADHDSHTFGDDDREALAKEVTRAQSRKGRGDDA</sequence>
<dbReference type="AlphaFoldDB" id="A0A8J3QN76"/>